<dbReference type="KEGG" id="cpas:Clopa_4134"/>
<evidence type="ECO:0000313" key="2">
    <source>
        <dbReference type="EMBL" id="AGK98869.1"/>
    </source>
</evidence>
<dbReference type="InterPro" id="IPR000510">
    <property type="entry name" value="Nase/OxRdtase_comp1"/>
</dbReference>
<organism evidence="2 3">
    <name type="scientific">Clostridium pasteurianum BC1</name>
    <dbReference type="NCBI Taxonomy" id="86416"/>
    <lineage>
        <taxon>Bacteria</taxon>
        <taxon>Bacillati</taxon>
        <taxon>Bacillota</taxon>
        <taxon>Clostridia</taxon>
        <taxon>Eubacteriales</taxon>
        <taxon>Clostridiaceae</taxon>
        <taxon>Clostridium</taxon>
    </lineage>
</organism>
<dbReference type="PATRIC" id="fig|86416.3.peg.4136"/>
<dbReference type="Pfam" id="PF00148">
    <property type="entry name" value="Oxidored_nitro"/>
    <property type="match status" value="1"/>
</dbReference>
<dbReference type="GO" id="GO:0016491">
    <property type="term" value="F:oxidoreductase activity"/>
    <property type="evidence" value="ECO:0007669"/>
    <property type="project" value="InterPro"/>
</dbReference>
<sequence>MGDINSIEASRNSCLLHGAIETIQEIGGAVPILHSTAGCGLQQHLGVNKVSGCNGGGYIGGTALPSTNVTEKQVIFGGTSRLREQIKNTVKIIKSDLYVVLGGCTTELVGDDIPAMTKESQEQGYPIINANTPGFKGSIYNGYEIAVKTIINGLPKLYDLSSEKIDGLVNIFGIVPKQDVYWQGNLLELKRLLEAIGLKVNTLFGFGQGVQQWKDIPRAELNIVFSPWGEEIGKYLEEKYDIPYLDFQSLPVGNDDTSLFIRQVANKVNLNEENVDEFINFEENKINHYLNNISEFYFEYNFQKEFSIVGESSSVIGISRFLVNSLGLIPKTVIITDNPQESYLNKIRNEINNLLPQTEIALYFTDDRGEINNIIKDSKIELLFGSSIENEIASKLNIPLQHISFPIWNSVVLDKTHIGFKGAITLLEDLGTLIRNFKAEPLDKSLIS</sequence>
<dbReference type="RefSeq" id="WP_015617144.1">
    <property type="nucleotide sequence ID" value="NC_021182.1"/>
</dbReference>
<evidence type="ECO:0000259" key="1">
    <source>
        <dbReference type="Pfam" id="PF00148"/>
    </source>
</evidence>
<accession>R4KE85</accession>
<dbReference type="AlphaFoldDB" id="R4KE85"/>
<dbReference type="Proteomes" id="UP000013523">
    <property type="component" value="Chromosome"/>
</dbReference>
<dbReference type="OrthoDB" id="9802175at2"/>
<dbReference type="PANTHER" id="PTHR42956">
    <property type="entry name" value="NITROGENASE IRON-MOLYBDENUM COFACTOR BIOSYNTHESIS PROTEIN NIFE"/>
    <property type="match status" value="1"/>
</dbReference>
<evidence type="ECO:0000313" key="3">
    <source>
        <dbReference type="Proteomes" id="UP000013523"/>
    </source>
</evidence>
<dbReference type="InterPro" id="IPR049939">
    <property type="entry name" value="NifE-like"/>
</dbReference>
<dbReference type="eggNOG" id="COG2710">
    <property type="taxonomic scope" value="Bacteria"/>
</dbReference>
<dbReference type="STRING" id="86416.Clopa_4134"/>
<keyword evidence="3" id="KW-1185">Reference proteome</keyword>
<dbReference type="Gene3D" id="3.40.50.1980">
    <property type="entry name" value="Nitrogenase molybdenum iron protein domain"/>
    <property type="match status" value="3"/>
</dbReference>
<reference evidence="2 3" key="1">
    <citation type="submission" date="2012-01" db="EMBL/GenBank/DDBJ databases">
        <title>Complete sequence of chromosome of Clostridium pasteurianum BC1.</title>
        <authorList>
            <consortium name="US DOE Joint Genome Institute"/>
            <person name="Lucas S."/>
            <person name="Han J."/>
            <person name="Lapidus A."/>
            <person name="Cheng J.-F."/>
            <person name="Goodwin L."/>
            <person name="Pitluck S."/>
            <person name="Peters L."/>
            <person name="Mikhailova N."/>
            <person name="Teshima H."/>
            <person name="Detter J.C."/>
            <person name="Han C."/>
            <person name="Tapia R."/>
            <person name="Land M."/>
            <person name="Hauser L."/>
            <person name="Kyrpides N."/>
            <person name="Ivanova N."/>
            <person name="Pagani I."/>
            <person name="Dunn J."/>
            <person name="Taghavi S."/>
            <person name="Francis A."/>
            <person name="van der Lelie D."/>
            <person name="Woyke T."/>
        </authorList>
    </citation>
    <scope>NUCLEOTIDE SEQUENCE [LARGE SCALE GENOMIC DNA]</scope>
    <source>
        <strain evidence="2 3">BC1</strain>
    </source>
</reference>
<proteinExistence type="predicted"/>
<name>R4KE85_CLOPA</name>
<dbReference type="HOGENOM" id="CLU_025876_4_0_9"/>
<dbReference type="EMBL" id="CP003261">
    <property type="protein sequence ID" value="AGK98869.1"/>
    <property type="molecule type" value="Genomic_DNA"/>
</dbReference>
<protein>
    <submittedName>
        <fullName evidence="2">Nitrogenase molybdenum-iron protein, alpha and beta chains</fullName>
    </submittedName>
</protein>
<feature type="domain" description="Nitrogenase/oxidoreductase component 1" evidence="1">
    <location>
        <begin position="14"/>
        <end position="433"/>
    </location>
</feature>
<gene>
    <name evidence="2" type="ORF">Clopa_4134</name>
</gene>
<dbReference type="PANTHER" id="PTHR42956:SF1">
    <property type="entry name" value="NITROGENASE IRON-MOLYBDENUM COFACTOR BIOSYNTHESIS PROTEIN NIFE"/>
    <property type="match status" value="1"/>
</dbReference>
<dbReference type="SUPFAM" id="SSF53807">
    <property type="entry name" value="Helical backbone' metal receptor"/>
    <property type="match status" value="1"/>
</dbReference>